<protein>
    <recommendedName>
        <fullName evidence="3">Adenylate kinase</fullName>
    </recommendedName>
</protein>
<keyword evidence="2" id="KW-1185">Reference proteome</keyword>
<evidence type="ECO:0000313" key="1">
    <source>
        <dbReference type="EMBL" id="GAA5531528.1"/>
    </source>
</evidence>
<evidence type="ECO:0000313" key="2">
    <source>
        <dbReference type="Proteomes" id="UP001428290"/>
    </source>
</evidence>
<dbReference type="EMBL" id="BAABRU010000059">
    <property type="protein sequence ID" value="GAA5531528.1"/>
    <property type="molecule type" value="Genomic_DNA"/>
</dbReference>
<dbReference type="Proteomes" id="UP001428290">
    <property type="component" value="Unassembled WGS sequence"/>
</dbReference>
<organism evidence="1 2">
    <name type="scientific">Herpetosiphon gulosus</name>
    <dbReference type="NCBI Taxonomy" id="1973496"/>
    <lineage>
        <taxon>Bacteria</taxon>
        <taxon>Bacillati</taxon>
        <taxon>Chloroflexota</taxon>
        <taxon>Chloroflexia</taxon>
        <taxon>Herpetosiphonales</taxon>
        <taxon>Herpetosiphonaceae</taxon>
        <taxon>Herpetosiphon</taxon>
    </lineage>
</organism>
<sequence>MPDEQFHVVYLTGAPATGKSSLTELIASTVAPVRVLTYSKLLDDYISKRQGNPLGENELRKRSAGLITPEDGIQKLSDDFFTVSNIIIGIPDTIIG</sequence>
<accession>A0ABP9X842</accession>
<dbReference type="InterPro" id="IPR027417">
    <property type="entry name" value="P-loop_NTPase"/>
</dbReference>
<reference evidence="1 2" key="1">
    <citation type="submission" date="2024-02" db="EMBL/GenBank/DDBJ databases">
        <title>Herpetosiphon gulosus NBRC 112829.</title>
        <authorList>
            <person name="Ichikawa N."/>
            <person name="Katano-Makiyama Y."/>
            <person name="Hidaka K."/>
        </authorList>
    </citation>
    <scope>NUCLEOTIDE SEQUENCE [LARGE SCALE GENOMIC DNA]</scope>
    <source>
        <strain evidence="1 2">NBRC 112829</strain>
    </source>
</reference>
<comment type="caution">
    <text evidence="1">The sequence shown here is derived from an EMBL/GenBank/DDBJ whole genome shotgun (WGS) entry which is preliminary data.</text>
</comment>
<name>A0ABP9X842_9CHLR</name>
<gene>
    <name evidence="1" type="ORF">Hgul01_05353</name>
</gene>
<proteinExistence type="predicted"/>
<evidence type="ECO:0008006" key="3">
    <source>
        <dbReference type="Google" id="ProtNLM"/>
    </source>
</evidence>
<dbReference type="Gene3D" id="3.40.50.300">
    <property type="entry name" value="P-loop containing nucleotide triphosphate hydrolases"/>
    <property type="match status" value="1"/>
</dbReference>
<dbReference type="RefSeq" id="WP_345725079.1">
    <property type="nucleotide sequence ID" value="NZ_BAABRU010000059.1"/>
</dbReference>